<reference evidence="1 2" key="1">
    <citation type="submission" date="2023-03" db="EMBL/GenBank/DDBJ databases">
        <title>Draft genome sequence of Thalassotalea insulae KCTC 62186T.</title>
        <authorList>
            <person name="Sawabe T."/>
        </authorList>
    </citation>
    <scope>NUCLEOTIDE SEQUENCE [LARGE SCALE GENOMIC DNA]</scope>
    <source>
        <strain evidence="1 2">KCTC 62186</strain>
    </source>
</reference>
<sequence length="57" mass="6696">MLTLNKVKNCIHFNKKKELLGINFIQFHQTNAYTLFECLCLQEAIELDVVDISILRQ</sequence>
<evidence type="ECO:0000313" key="2">
    <source>
        <dbReference type="Proteomes" id="UP001157186"/>
    </source>
</evidence>
<comment type="caution">
    <text evidence="1">The sequence shown here is derived from an EMBL/GenBank/DDBJ whole genome shotgun (WGS) entry which is preliminary data.</text>
</comment>
<name>A0ABQ6GUP7_9GAMM</name>
<organism evidence="1 2">
    <name type="scientific">Thalassotalea insulae</name>
    <dbReference type="NCBI Taxonomy" id="2056778"/>
    <lineage>
        <taxon>Bacteria</taxon>
        <taxon>Pseudomonadati</taxon>
        <taxon>Pseudomonadota</taxon>
        <taxon>Gammaproteobacteria</taxon>
        <taxon>Alteromonadales</taxon>
        <taxon>Colwelliaceae</taxon>
        <taxon>Thalassotalea</taxon>
    </lineage>
</organism>
<keyword evidence="2" id="KW-1185">Reference proteome</keyword>
<gene>
    <name evidence="1" type="ORF">tinsulaeT_29980</name>
</gene>
<accession>A0ABQ6GUP7</accession>
<evidence type="ECO:0000313" key="1">
    <source>
        <dbReference type="EMBL" id="GLX79658.1"/>
    </source>
</evidence>
<dbReference type="EMBL" id="BSST01000001">
    <property type="protein sequence ID" value="GLX79658.1"/>
    <property type="molecule type" value="Genomic_DNA"/>
</dbReference>
<protein>
    <submittedName>
        <fullName evidence="1">Uncharacterized protein</fullName>
    </submittedName>
</protein>
<dbReference type="Proteomes" id="UP001157186">
    <property type="component" value="Unassembled WGS sequence"/>
</dbReference>
<proteinExistence type="predicted"/>